<comment type="caution">
    <text evidence="1">The sequence shown here is derived from an EMBL/GenBank/DDBJ whole genome shotgun (WGS) entry which is preliminary data.</text>
</comment>
<evidence type="ECO:0000313" key="2">
    <source>
        <dbReference type="Proteomes" id="UP000613113"/>
    </source>
</evidence>
<dbReference type="EMBL" id="JACOGC010000001">
    <property type="protein sequence ID" value="MBC3883759.1"/>
    <property type="molecule type" value="Genomic_DNA"/>
</dbReference>
<reference evidence="1 2" key="1">
    <citation type="submission" date="2020-08" db="EMBL/GenBank/DDBJ databases">
        <title>Novel species isolated from subtropical streams in China.</title>
        <authorList>
            <person name="Lu H."/>
        </authorList>
    </citation>
    <scope>NUCLEOTIDE SEQUENCE [LARGE SCALE GENOMIC DNA]</scope>
    <source>
        <strain evidence="1 2">FT31W</strain>
    </source>
</reference>
<keyword evidence="2" id="KW-1185">Reference proteome</keyword>
<dbReference type="Proteomes" id="UP000613113">
    <property type="component" value="Unassembled WGS sequence"/>
</dbReference>
<accession>A0ABR6YIS8</accession>
<dbReference type="RefSeq" id="WP_186861432.1">
    <property type="nucleotide sequence ID" value="NZ_JACOGC010000001.1"/>
</dbReference>
<protein>
    <submittedName>
        <fullName evidence="1">Uncharacterized protein</fullName>
    </submittedName>
</protein>
<sequence>MTINQNDAAHSYISRFEEDFATYIDEIASIIVQTDPSAGKHPIQALVNAYHDLGKTLGPTEIPNFNTLTMLVRITGATMEHSGQNESLAILEYAKSLITN</sequence>
<gene>
    <name evidence="1" type="ORF">H8K27_01300</name>
</gene>
<evidence type="ECO:0000313" key="1">
    <source>
        <dbReference type="EMBL" id="MBC3883759.1"/>
    </source>
</evidence>
<name>A0ABR6YIS8_9BURK</name>
<proteinExistence type="predicted"/>
<organism evidence="1 2">
    <name type="scientific">Undibacterium griseum</name>
    <dbReference type="NCBI Taxonomy" id="2762295"/>
    <lineage>
        <taxon>Bacteria</taxon>
        <taxon>Pseudomonadati</taxon>
        <taxon>Pseudomonadota</taxon>
        <taxon>Betaproteobacteria</taxon>
        <taxon>Burkholderiales</taxon>
        <taxon>Oxalobacteraceae</taxon>
        <taxon>Undibacterium</taxon>
    </lineage>
</organism>